<dbReference type="EMBL" id="JAAAHW010005483">
    <property type="protein sequence ID" value="KAF9968403.1"/>
    <property type="molecule type" value="Genomic_DNA"/>
</dbReference>
<feature type="non-terminal residue" evidence="1">
    <location>
        <position position="1"/>
    </location>
</feature>
<accession>A0A9P6M6G8</accession>
<gene>
    <name evidence="1" type="ORF">BGZ65_012695</name>
</gene>
<dbReference type="Proteomes" id="UP000749646">
    <property type="component" value="Unassembled WGS sequence"/>
</dbReference>
<evidence type="ECO:0000313" key="1">
    <source>
        <dbReference type="EMBL" id="KAF9968403.1"/>
    </source>
</evidence>
<protein>
    <submittedName>
        <fullName evidence="1">Uncharacterized protein</fullName>
    </submittedName>
</protein>
<dbReference type="OrthoDB" id="2426474at2759"/>
<dbReference type="AlphaFoldDB" id="A0A9P6M6G8"/>
<comment type="caution">
    <text evidence="1">The sequence shown here is derived from an EMBL/GenBank/DDBJ whole genome shotgun (WGS) entry which is preliminary data.</text>
</comment>
<keyword evidence="2" id="KW-1185">Reference proteome</keyword>
<reference evidence="1" key="1">
    <citation type="journal article" date="2020" name="Fungal Divers.">
        <title>Resolving the Mortierellaceae phylogeny through synthesis of multi-gene phylogenetics and phylogenomics.</title>
        <authorList>
            <person name="Vandepol N."/>
            <person name="Liber J."/>
            <person name="Desiro A."/>
            <person name="Na H."/>
            <person name="Kennedy M."/>
            <person name="Barry K."/>
            <person name="Grigoriev I.V."/>
            <person name="Miller A.N."/>
            <person name="O'Donnell K."/>
            <person name="Stajich J.E."/>
            <person name="Bonito G."/>
        </authorList>
    </citation>
    <scope>NUCLEOTIDE SEQUENCE</scope>
    <source>
        <strain evidence="1">MES-2147</strain>
    </source>
</reference>
<name>A0A9P6M6G8_9FUNG</name>
<sequence>MEAIQSFRLIGNIDTHEITCHHGVDGKDIMFWEDIERVFPGIKIVPLRIQHYPDVVLDVVLSTGSIEHPTAMTPICVPNVDRVVEGLQVTPSSPLAEISHRGVSVSTLSSTPFPSSHSGINSGSKTKLTFKDVVALAQEKAHESEIEQRLIASMAPEIQERLRASSAY</sequence>
<evidence type="ECO:0000313" key="2">
    <source>
        <dbReference type="Proteomes" id="UP000749646"/>
    </source>
</evidence>
<organism evidence="1 2">
    <name type="scientific">Modicella reniformis</name>
    <dbReference type="NCBI Taxonomy" id="1440133"/>
    <lineage>
        <taxon>Eukaryota</taxon>
        <taxon>Fungi</taxon>
        <taxon>Fungi incertae sedis</taxon>
        <taxon>Mucoromycota</taxon>
        <taxon>Mortierellomycotina</taxon>
        <taxon>Mortierellomycetes</taxon>
        <taxon>Mortierellales</taxon>
        <taxon>Mortierellaceae</taxon>
        <taxon>Modicella</taxon>
    </lineage>
</organism>
<proteinExistence type="predicted"/>